<gene>
    <name evidence="9" type="primary">atpC</name>
    <name evidence="14" type="ORF">B5F15_05635</name>
    <name evidence="13" type="ORF">B5F17_01540</name>
</gene>
<evidence type="ECO:0000259" key="12">
    <source>
        <dbReference type="Pfam" id="PF02823"/>
    </source>
</evidence>
<dbReference type="EMBL" id="NFKL01000006">
    <property type="protein sequence ID" value="OUP59532.1"/>
    <property type="molecule type" value="Genomic_DNA"/>
</dbReference>
<dbReference type="STRING" id="501571.GCA_900143195_02782"/>
<evidence type="ECO:0000256" key="7">
    <source>
        <dbReference type="ARBA" id="ARBA00023196"/>
    </source>
</evidence>
<dbReference type="GO" id="GO:0046933">
    <property type="term" value="F:proton-transporting ATP synthase activity, rotational mechanism"/>
    <property type="evidence" value="ECO:0007669"/>
    <property type="project" value="UniProtKB-UniRule"/>
</dbReference>
<keyword evidence="9" id="KW-0375">Hydrogen ion transport</keyword>
<evidence type="ECO:0000313" key="13">
    <source>
        <dbReference type="EMBL" id="OUP54614.1"/>
    </source>
</evidence>
<dbReference type="RefSeq" id="WP_087370073.1">
    <property type="nucleotide sequence ID" value="NZ_NFKK01000001.1"/>
</dbReference>
<dbReference type="HAMAP" id="MF_00530">
    <property type="entry name" value="ATP_synth_epsil_bac"/>
    <property type="match status" value="1"/>
</dbReference>
<organism evidence="13 16">
    <name type="scientific">Butyricicoccus pullicaecorum</name>
    <dbReference type="NCBI Taxonomy" id="501571"/>
    <lineage>
        <taxon>Bacteria</taxon>
        <taxon>Bacillati</taxon>
        <taxon>Bacillota</taxon>
        <taxon>Clostridia</taxon>
        <taxon>Eubacteriales</taxon>
        <taxon>Butyricicoccaceae</taxon>
        <taxon>Butyricicoccus</taxon>
    </lineage>
</organism>
<dbReference type="InterPro" id="IPR036794">
    <property type="entry name" value="ATP_F1_dsu/esu_C_sf"/>
</dbReference>
<evidence type="ECO:0000256" key="1">
    <source>
        <dbReference type="ARBA" id="ARBA00004202"/>
    </source>
</evidence>
<evidence type="ECO:0000256" key="4">
    <source>
        <dbReference type="ARBA" id="ARBA00022475"/>
    </source>
</evidence>
<comment type="caution">
    <text evidence="13">The sequence shown here is derived from an EMBL/GenBank/DDBJ whole genome shotgun (WGS) entry which is preliminary data.</text>
</comment>
<dbReference type="Pfam" id="PF02823">
    <property type="entry name" value="ATP-synt_DE_N"/>
    <property type="match status" value="1"/>
</dbReference>
<dbReference type="SUPFAM" id="SSF51344">
    <property type="entry name" value="Epsilon subunit of F1F0-ATP synthase N-terminal domain"/>
    <property type="match status" value="1"/>
</dbReference>
<evidence type="ECO:0000259" key="11">
    <source>
        <dbReference type="Pfam" id="PF00401"/>
    </source>
</evidence>
<dbReference type="Gene3D" id="1.20.5.440">
    <property type="entry name" value="ATP synthase delta/epsilon subunit, C-terminal domain"/>
    <property type="match status" value="1"/>
</dbReference>
<evidence type="ECO:0000256" key="3">
    <source>
        <dbReference type="ARBA" id="ARBA00022448"/>
    </source>
</evidence>
<protein>
    <recommendedName>
        <fullName evidence="9">ATP synthase epsilon chain</fullName>
    </recommendedName>
    <alternativeName>
        <fullName evidence="9">ATP synthase F1 sector epsilon subunit</fullName>
    </alternativeName>
    <alternativeName>
        <fullName evidence="9">F-ATPase epsilon subunit</fullName>
    </alternativeName>
</protein>
<dbReference type="GO" id="GO:0005524">
    <property type="term" value="F:ATP binding"/>
    <property type="evidence" value="ECO:0007669"/>
    <property type="project" value="UniProtKB-UniRule"/>
</dbReference>
<dbReference type="InterPro" id="IPR020546">
    <property type="entry name" value="ATP_synth_F1_dsu/esu_N"/>
</dbReference>
<proteinExistence type="inferred from homology"/>
<dbReference type="SUPFAM" id="SSF46604">
    <property type="entry name" value="Epsilon subunit of F1F0-ATP synthase C-terminal domain"/>
    <property type="match status" value="1"/>
</dbReference>
<keyword evidence="8 9" id="KW-0066">ATP synthesis</keyword>
<keyword evidence="7 9" id="KW-0139">CF(1)</keyword>
<keyword evidence="6 9" id="KW-0472">Membrane</keyword>
<feature type="domain" description="ATP synthase epsilon subunit C-terminal" evidence="11">
    <location>
        <begin position="86"/>
        <end position="131"/>
    </location>
</feature>
<dbReference type="EMBL" id="NFKK01000001">
    <property type="protein sequence ID" value="OUP54614.1"/>
    <property type="molecule type" value="Genomic_DNA"/>
</dbReference>
<keyword evidence="3 9" id="KW-0813">Transport</keyword>
<evidence type="ECO:0000256" key="5">
    <source>
        <dbReference type="ARBA" id="ARBA00023065"/>
    </source>
</evidence>
<dbReference type="CDD" id="cd12152">
    <property type="entry name" value="F1-ATPase_delta"/>
    <property type="match status" value="1"/>
</dbReference>
<evidence type="ECO:0000256" key="8">
    <source>
        <dbReference type="ARBA" id="ARBA00023310"/>
    </source>
</evidence>
<evidence type="ECO:0000256" key="9">
    <source>
        <dbReference type="HAMAP-Rule" id="MF_00530"/>
    </source>
</evidence>
<feature type="domain" description="ATP synthase F1 complex delta/epsilon subunit N-terminal" evidence="12">
    <location>
        <begin position="4"/>
        <end position="81"/>
    </location>
</feature>
<evidence type="ECO:0000256" key="10">
    <source>
        <dbReference type="RuleBase" id="RU003656"/>
    </source>
</evidence>
<accession>A0A1Y4LD13</accession>
<dbReference type="GO" id="GO:0045259">
    <property type="term" value="C:proton-transporting ATP synthase complex"/>
    <property type="evidence" value="ECO:0007669"/>
    <property type="project" value="UniProtKB-KW"/>
</dbReference>
<reference evidence="15 16" key="1">
    <citation type="submission" date="2017-04" db="EMBL/GenBank/DDBJ databases">
        <title>Function of individual gut microbiota members based on whole genome sequencing of pure cultures obtained from chicken caecum.</title>
        <authorList>
            <person name="Medvecky M."/>
            <person name="Cejkova D."/>
            <person name="Polansky O."/>
            <person name="Karasova D."/>
            <person name="Kubasova T."/>
            <person name="Cizek A."/>
            <person name="Rychlik I."/>
        </authorList>
    </citation>
    <scope>NUCLEOTIDE SEQUENCE [LARGE SCALE GENOMIC DNA]</scope>
    <source>
        <strain evidence="15">An179</strain>
        <strain evidence="16">An180</strain>
    </source>
</reference>
<dbReference type="PANTHER" id="PTHR13822">
    <property type="entry name" value="ATP SYNTHASE DELTA/EPSILON CHAIN"/>
    <property type="match status" value="1"/>
</dbReference>
<dbReference type="Proteomes" id="UP000195897">
    <property type="component" value="Unassembled WGS sequence"/>
</dbReference>
<evidence type="ECO:0000256" key="2">
    <source>
        <dbReference type="ARBA" id="ARBA00005712"/>
    </source>
</evidence>
<dbReference type="AlphaFoldDB" id="A0A1Y4LD13"/>
<evidence type="ECO:0000313" key="14">
    <source>
        <dbReference type="EMBL" id="OUP59532.1"/>
    </source>
</evidence>
<dbReference type="Proteomes" id="UP000195326">
    <property type="component" value="Unassembled WGS sequence"/>
</dbReference>
<comment type="function">
    <text evidence="9">Produces ATP from ADP in the presence of a proton gradient across the membrane.</text>
</comment>
<keyword evidence="4 9" id="KW-1003">Cell membrane</keyword>
<dbReference type="InterPro" id="IPR001469">
    <property type="entry name" value="ATP_synth_F1_dsu/esu"/>
</dbReference>
<reference evidence="13" key="2">
    <citation type="journal article" date="2018" name="BMC Genomics">
        <title>Whole genome sequencing and function prediction of 133 gut anaerobes isolated from chicken caecum in pure cultures.</title>
        <authorList>
            <person name="Medvecky M."/>
            <person name="Cejkova D."/>
            <person name="Polansky O."/>
            <person name="Karasova D."/>
            <person name="Kubasova T."/>
            <person name="Cizek A."/>
            <person name="Rychlik I."/>
        </authorList>
    </citation>
    <scope>NUCLEOTIDE SEQUENCE</scope>
    <source>
        <strain evidence="14">An179</strain>
        <strain evidence="13">An180</strain>
    </source>
</reference>
<dbReference type="InterPro" id="IPR020547">
    <property type="entry name" value="ATP_synth_F1_esu_C"/>
</dbReference>
<evidence type="ECO:0000256" key="6">
    <source>
        <dbReference type="ARBA" id="ARBA00023136"/>
    </source>
</evidence>
<evidence type="ECO:0000313" key="16">
    <source>
        <dbReference type="Proteomes" id="UP000195897"/>
    </source>
</evidence>
<name>A0A1Y4LD13_9FIRM</name>
<evidence type="ECO:0000313" key="15">
    <source>
        <dbReference type="Proteomes" id="UP000195326"/>
    </source>
</evidence>
<dbReference type="InterPro" id="IPR036771">
    <property type="entry name" value="ATPsynth_dsu/esu_N"/>
</dbReference>
<keyword evidence="5 9" id="KW-0406">Ion transport</keyword>
<dbReference type="PANTHER" id="PTHR13822:SF10">
    <property type="entry name" value="ATP SYNTHASE EPSILON CHAIN, CHLOROPLASTIC"/>
    <property type="match status" value="1"/>
</dbReference>
<dbReference type="Gene3D" id="2.60.15.10">
    <property type="entry name" value="F0F1 ATP synthase delta/epsilon subunit, N-terminal"/>
    <property type="match status" value="1"/>
</dbReference>
<dbReference type="NCBIfam" id="TIGR01216">
    <property type="entry name" value="ATP_synt_epsi"/>
    <property type="match status" value="1"/>
</dbReference>
<dbReference type="GO" id="GO:0005886">
    <property type="term" value="C:plasma membrane"/>
    <property type="evidence" value="ECO:0007669"/>
    <property type="project" value="UniProtKB-SubCell"/>
</dbReference>
<comment type="similarity">
    <text evidence="2 9 10">Belongs to the ATPase epsilon chain family.</text>
</comment>
<comment type="subcellular location">
    <subcellularLocation>
        <location evidence="1 9">Cell membrane</location>
        <topology evidence="1 9">Peripheral membrane protein</topology>
    </subcellularLocation>
</comment>
<sequence length="132" mass="14585">MATFHLRVLTAEKSFFEGEVDRCIVRTATGDVGILPNHTPYLAPLGIGGLTIYQDGKPRLAAVAHGFLEVGDNQMTIIARTCEWADEIDLNRAEEARRQAEASLHTQASAKEMDVAQIKLKKAINRIRIAQK</sequence>
<comment type="subunit">
    <text evidence="9 10">F-type ATPases have 2 components, CF(1) - the catalytic core - and CF(0) - the membrane proton channel. CF(1) has five subunits: alpha(3), beta(3), gamma(1), delta(1), epsilon(1). CF(0) has three main subunits: a, b and c.</text>
</comment>
<dbReference type="Pfam" id="PF00401">
    <property type="entry name" value="ATP-synt_DE"/>
    <property type="match status" value="1"/>
</dbReference>